<feature type="region of interest" description="Disordered" evidence="1">
    <location>
        <begin position="1"/>
        <end position="25"/>
    </location>
</feature>
<gene>
    <name evidence="2" type="ORF">SHERM_15050</name>
</gene>
<dbReference type="EMBL" id="CACSLK010012206">
    <property type="protein sequence ID" value="CAA0814786.1"/>
    <property type="molecule type" value="Genomic_DNA"/>
</dbReference>
<feature type="non-terminal residue" evidence="2">
    <location>
        <position position="1"/>
    </location>
</feature>
<protein>
    <submittedName>
        <fullName evidence="2">Uncharacterized protein</fullName>
    </submittedName>
</protein>
<evidence type="ECO:0000313" key="2">
    <source>
        <dbReference type="EMBL" id="CAA0814786.1"/>
    </source>
</evidence>
<dbReference type="Proteomes" id="UP001153555">
    <property type="component" value="Unassembled WGS sequence"/>
</dbReference>
<organism evidence="2 3">
    <name type="scientific">Striga hermonthica</name>
    <name type="common">Purple witchweed</name>
    <name type="synonym">Buchnera hermonthica</name>
    <dbReference type="NCBI Taxonomy" id="68872"/>
    <lineage>
        <taxon>Eukaryota</taxon>
        <taxon>Viridiplantae</taxon>
        <taxon>Streptophyta</taxon>
        <taxon>Embryophyta</taxon>
        <taxon>Tracheophyta</taxon>
        <taxon>Spermatophyta</taxon>
        <taxon>Magnoliopsida</taxon>
        <taxon>eudicotyledons</taxon>
        <taxon>Gunneridae</taxon>
        <taxon>Pentapetalae</taxon>
        <taxon>asterids</taxon>
        <taxon>lamiids</taxon>
        <taxon>Lamiales</taxon>
        <taxon>Orobanchaceae</taxon>
        <taxon>Buchnereae</taxon>
        <taxon>Striga</taxon>
    </lineage>
</organism>
<feature type="compositionally biased region" description="Polar residues" evidence="1">
    <location>
        <begin position="1"/>
        <end position="17"/>
    </location>
</feature>
<accession>A0A9N7MUV6</accession>
<name>A0A9N7MUV6_STRHE</name>
<evidence type="ECO:0000313" key="3">
    <source>
        <dbReference type="Proteomes" id="UP001153555"/>
    </source>
</evidence>
<dbReference type="AlphaFoldDB" id="A0A9N7MUV6"/>
<keyword evidence="3" id="KW-1185">Reference proteome</keyword>
<evidence type="ECO:0000256" key="1">
    <source>
        <dbReference type="SAM" id="MobiDB-lite"/>
    </source>
</evidence>
<reference evidence="2" key="1">
    <citation type="submission" date="2019-12" db="EMBL/GenBank/DDBJ databases">
        <authorList>
            <person name="Scholes J."/>
        </authorList>
    </citation>
    <scope>NUCLEOTIDE SEQUENCE</scope>
</reference>
<proteinExistence type="predicted"/>
<feature type="non-terminal residue" evidence="2">
    <location>
        <position position="64"/>
    </location>
</feature>
<comment type="caution">
    <text evidence="2">The sequence shown here is derived from an EMBL/GenBank/DDBJ whole genome shotgun (WGS) entry which is preliminary data.</text>
</comment>
<sequence>RRKQNNFACTPSTSLGRPNQPPAPFHSPRELGRCLCRACAAVQRAAHASAPCADLARVVARQPR</sequence>